<dbReference type="Proteomes" id="UP001196413">
    <property type="component" value="Unassembled WGS sequence"/>
</dbReference>
<evidence type="ECO:0000313" key="1">
    <source>
        <dbReference type="EMBL" id="KAJ1345782.1"/>
    </source>
</evidence>
<dbReference type="EMBL" id="JAHQIW010000067">
    <property type="protein sequence ID" value="KAJ1345782.1"/>
    <property type="molecule type" value="Genomic_DNA"/>
</dbReference>
<comment type="caution">
    <text evidence="1">The sequence shown here is derived from an EMBL/GenBank/DDBJ whole genome shotgun (WGS) entry which is preliminary data.</text>
</comment>
<accession>A0AAD5LS41</accession>
<gene>
    <name evidence="1" type="ORF">KIN20_000392</name>
</gene>
<keyword evidence="2" id="KW-1185">Reference proteome</keyword>
<evidence type="ECO:0000313" key="2">
    <source>
        <dbReference type="Proteomes" id="UP001196413"/>
    </source>
</evidence>
<dbReference type="AlphaFoldDB" id="A0AAD5LS41"/>
<name>A0AAD5LS41_PARTN</name>
<protein>
    <submittedName>
        <fullName evidence="1">Uncharacterized protein</fullName>
    </submittedName>
</protein>
<sequence>MLESNDWSLDKPCILVALWKLDRRLNMCLCQTLTGVELSEQGLAEKYNYKVEVKFINHKKHYARREVLEKETKLVVHKNKCKGLNFHLKQKIKRIQGTDKYFVVWYITETSWRINIRAGKKDHIENFFNRSPHCTCASSRNQMTKAMKMRIDVITTLQKGWENFS</sequence>
<proteinExistence type="predicted"/>
<reference evidence="1" key="1">
    <citation type="submission" date="2021-06" db="EMBL/GenBank/DDBJ databases">
        <title>Parelaphostrongylus tenuis whole genome reference sequence.</title>
        <authorList>
            <person name="Garwood T.J."/>
            <person name="Larsen P.A."/>
            <person name="Fountain-Jones N.M."/>
            <person name="Garbe J.R."/>
            <person name="Macchietto M.G."/>
            <person name="Kania S.A."/>
            <person name="Gerhold R.W."/>
            <person name="Richards J.E."/>
            <person name="Wolf T.M."/>
        </authorList>
    </citation>
    <scope>NUCLEOTIDE SEQUENCE</scope>
    <source>
        <strain evidence="1">MNPRO001-30</strain>
        <tissue evidence="1">Meninges</tissue>
    </source>
</reference>
<organism evidence="1 2">
    <name type="scientific">Parelaphostrongylus tenuis</name>
    <name type="common">Meningeal worm</name>
    <dbReference type="NCBI Taxonomy" id="148309"/>
    <lineage>
        <taxon>Eukaryota</taxon>
        <taxon>Metazoa</taxon>
        <taxon>Ecdysozoa</taxon>
        <taxon>Nematoda</taxon>
        <taxon>Chromadorea</taxon>
        <taxon>Rhabditida</taxon>
        <taxon>Rhabditina</taxon>
        <taxon>Rhabditomorpha</taxon>
        <taxon>Strongyloidea</taxon>
        <taxon>Metastrongylidae</taxon>
        <taxon>Parelaphostrongylus</taxon>
    </lineage>
</organism>